<dbReference type="GeneID" id="115327280"/>
<dbReference type="RefSeq" id="XP_040076965.1">
    <property type="nucleotide sequence ID" value="XM_040221031.3"/>
</dbReference>
<dbReference type="GeneID" id="115317021"/>
<accession>A0A4D5RNG5</accession>
<dbReference type="VEuPathDB" id="VectorBase:ISCP_025111"/>
<proteinExistence type="predicted"/>
<dbReference type="KEGG" id="isc:120840368"/>
<reference evidence="2" key="1">
    <citation type="submission" date="2019-04" db="EMBL/GenBank/DDBJ databases">
        <title>An insight into the mialome of Ixodes scapularis.</title>
        <authorList>
            <person name="Ribeiro J.M."/>
            <person name="Mather T.N."/>
            <person name="Karim S."/>
        </authorList>
    </citation>
    <scope>NUCLEOTIDE SEQUENCE</scope>
</reference>
<evidence type="ECO:0008006" key="3">
    <source>
        <dbReference type="Google" id="ProtNLM"/>
    </source>
</evidence>
<dbReference type="KEGG" id="isc:115327729"/>
<dbReference type="PANTHER" id="PTHR31025:SF25">
    <property type="entry name" value="ZINC FINGER (C2H2)-60"/>
    <property type="match status" value="1"/>
</dbReference>
<dbReference type="VEuPathDB" id="VectorBase:ISCP_035601"/>
<dbReference type="RefSeq" id="XP_040066800.1">
    <property type="nucleotide sequence ID" value="XM_040210866.3"/>
</dbReference>
<dbReference type="AlphaFoldDB" id="A0A4D5RNG5"/>
<dbReference type="GeneID" id="120840368"/>
<evidence type="ECO:0000256" key="1">
    <source>
        <dbReference type="SAM" id="MobiDB-lite"/>
    </source>
</evidence>
<evidence type="ECO:0000313" key="2">
    <source>
        <dbReference type="EMBL" id="MOY38404.1"/>
    </source>
</evidence>
<dbReference type="VEuPathDB" id="VectorBase:ISCP_008254"/>
<protein>
    <recommendedName>
        <fullName evidence="3">Sterile alpha motif domain-containing protein 3-like</fullName>
    </recommendedName>
</protein>
<dbReference type="EMBL" id="GHJT01004433">
    <property type="protein sequence ID" value="MOY38404.1"/>
    <property type="molecule type" value="Transcribed_RNA"/>
</dbReference>
<dbReference type="VEuPathDB" id="VectorBase:ISCP_019271"/>
<dbReference type="RefSeq" id="XP_040074237.1">
    <property type="nucleotide sequence ID" value="XM_040218303.3"/>
</dbReference>
<dbReference type="PANTHER" id="PTHR31025">
    <property type="entry name" value="SI:CH211-196P9.1-RELATED"/>
    <property type="match status" value="1"/>
</dbReference>
<dbReference type="KEGG" id="isc:115327280"/>
<dbReference type="GeneID" id="115317065"/>
<dbReference type="VEuPathDB" id="VectorBase:ISCI017920"/>
<name>A0A4D5RNG5_IXOSC</name>
<feature type="non-terminal residue" evidence="2">
    <location>
        <position position="523"/>
    </location>
</feature>
<feature type="region of interest" description="Disordered" evidence="1">
    <location>
        <begin position="84"/>
        <end position="129"/>
    </location>
</feature>
<dbReference type="RefSeq" id="XP_040071546.1">
    <property type="nucleotide sequence ID" value="XM_040215612.3"/>
</dbReference>
<organism evidence="2">
    <name type="scientific">Ixodes scapularis</name>
    <name type="common">Black-legged tick</name>
    <name type="synonym">Deer tick</name>
    <dbReference type="NCBI Taxonomy" id="6945"/>
    <lineage>
        <taxon>Eukaryota</taxon>
        <taxon>Metazoa</taxon>
        <taxon>Ecdysozoa</taxon>
        <taxon>Arthropoda</taxon>
        <taxon>Chelicerata</taxon>
        <taxon>Arachnida</taxon>
        <taxon>Acari</taxon>
        <taxon>Parasitiformes</taxon>
        <taxon>Ixodida</taxon>
        <taxon>Ixodoidea</taxon>
        <taxon>Ixodidae</taxon>
        <taxon>Ixodinae</taxon>
        <taxon>Ixodes</taxon>
    </lineage>
</organism>
<dbReference type="KEGG" id="isc:115317065"/>
<feature type="compositionally biased region" description="Basic and acidic residues" evidence="1">
    <location>
        <begin position="102"/>
        <end position="115"/>
    </location>
</feature>
<dbReference type="VEuPathDB" id="VectorBase:ISCP_034699"/>
<dbReference type="OrthoDB" id="6507518at2759"/>
<dbReference type="RefSeq" id="XP_040069788.1">
    <property type="nucleotide sequence ID" value="XM_040213854.3"/>
</dbReference>
<sequence length="523" mass="58633">MPPVRCLVTVPHLKAARSFKLEDGSVNSLKHAVATCPVLGNSIKLSSVRFQMLDLVFEEYTDLAADDEIHDMAKITLLPIVTVPEGGPGSSSTQEEASLETVRTENCETAQRESLPDETSPDDSSPDVPLVGIEPFELPSCSDDDGNTFIFPKLGALHDTIISGKPLTSSSFRKIVELLFRAMVNITVFPSQHFYSKVTQLLTDKYPQLQDVIGTGSDSWRVALRYKFKNERRRLSDDVRVAENRAKFGSKRPNDGGAATQLKRQKKIKLNITASALAGEDEASLIAHEEWLIREGRKAAPDEKGIHERMTLTARKRLSDMAQMGIDAVRTRYPYLMDSQRFAKDFERLTKMNLADKVAKGIDKIVLLATKKAIDCQEHVLLTLQAAPHMDLGRLRTRHILTVATLRILALNVKESTSLPLMFVQEDDENIPPTPCVLYSGQDLEDADFFHLVVDRERLFSVPNAEEGLCMLLAAYWLFSIQYERKAFNMLVTLERLFLGMSHTTPRAVVIKFLNKVCRHVHG</sequence>
<dbReference type="KEGG" id="isc:115317021"/>
<dbReference type="GeneID" id="115327729"/>
<dbReference type="VEuPathDB" id="VectorBase:ISCW017920"/>